<dbReference type="Pfam" id="PF03872">
    <property type="entry name" value="RseA_N"/>
    <property type="match status" value="1"/>
</dbReference>
<accession>A0A5D8YKB6</accession>
<organism evidence="2 3">
    <name type="scientific">Cognatilysobacter lacus</name>
    <dbReference type="NCBI Taxonomy" id="1643323"/>
    <lineage>
        <taxon>Bacteria</taxon>
        <taxon>Pseudomonadati</taxon>
        <taxon>Pseudomonadota</taxon>
        <taxon>Gammaproteobacteria</taxon>
        <taxon>Lysobacterales</taxon>
        <taxon>Lysobacteraceae</taxon>
        <taxon>Cognatilysobacter</taxon>
    </lineage>
</organism>
<feature type="non-terminal residue" evidence="2">
    <location>
        <position position="72"/>
    </location>
</feature>
<dbReference type="AlphaFoldDB" id="A0A5D8YKB6"/>
<keyword evidence="3" id="KW-1185">Reference proteome</keyword>
<gene>
    <name evidence="2" type="ORF">FW784_13915</name>
</gene>
<evidence type="ECO:0000259" key="1">
    <source>
        <dbReference type="Pfam" id="PF03872"/>
    </source>
</evidence>
<reference evidence="2 3" key="1">
    <citation type="submission" date="2019-08" db="EMBL/GenBank/DDBJ databases">
        <title>Draft genome sequence of Lysobacter sp. UKS-15.</title>
        <authorList>
            <person name="Im W.-T."/>
        </authorList>
    </citation>
    <scope>NUCLEOTIDE SEQUENCE [LARGE SCALE GENOMIC DNA]</scope>
    <source>
        <strain evidence="2 3">UKS-15</strain>
    </source>
</reference>
<protein>
    <submittedName>
        <fullName evidence="2">Sigma-E factor negative regulatory protein</fullName>
    </submittedName>
</protein>
<dbReference type="SUPFAM" id="SSF89069">
    <property type="entry name" value="N-terminal, cytoplasmic domain of anti-sigmaE factor RseA"/>
    <property type="match status" value="1"/>
</dbReference>
<evidence type="ECO:0000313" key="3">
    <source>
        <dbReference type="Proteomes" id="UP000323164"/>
    </source>
</evidence>
<dbReference type="PANTHER" id="PTHR38104:SF1">
    <property type="entry name" value="ANTI-SIGMA-E FACTOR RSEA"/>
    <property type="match status" value="1"/>
</dbReference>
<dbReference type="InterPro" id="IPR052383">
    <property type="entry name" value="Anti-sigma-E_RseA-like"/>
</dbReference>
<comment type="caution">
    <text evidence="2">The sequence shown here is derived from an EMBL/GenBank/DDBJ whole genome shotgun (WGS) entry which is preliminary data.</text>
</comment>
<dbReference type="GO" id="GO:0016989">
    <property type="term" value="F:sigma factor antagonist activity"/>
    <property type="evidence" value="ECO:0007669"/>
    <property type="project" value="InterPro"/>
</dbReference>
<name>A0A5D8YKB6_9GAMM</name>
<dbReference type="PANTHER" id="PTHR38104">
    <property type="match status" value="1"/>
</dbReference>
<sequence>MNPTENRGTDQETLSALFDGELRADARRFALRRLEHDAGWKDDCGRWQLVGDVLRRQAPIAAPGDRRRRPAP</sequence>
<dbReference type="Proteomes" id="UP000323164">
    <property type="component" value="Unassembled WGS sequence"/>
</dbReference>
<dbReference type="Gene3D" id="1.10.10.880">
    <property type="entry name" value="Anti sigma-E protein RseA, N-terminal domain"/>
    <property type="match status" value="1"/>
</dbReference>
<dbReference type="RefSeq" id="WP_149353920.1">
    <property type="nucleotide sequence ID" value="NZ_VTRV01000261.1"/>
</dbReference>
<dbReference type="CDD" id="cd16328">
    <property type="entry name" value="RseA_N"/>
    <property type="match status" value="1"/>
</dbReference>
<evidence type="ECO:0000313" key="2">
    <source>
        <dbReference type="EMBL" id="TZF80644.1"/>
    </source>
</evidence>
<proteinExistence type="predicted"/>
<feature type="domain" description="Anti sigma-E protein RseA N-terminal" evidence="1">
    <location>
        <begin position="11"/>
        <end position="63"/>
    </location>
</feature>
<dbReference type="InterPro" id="IPR036147">
    <property type="entry name" value="Anti-sigma_E_RseA_N_sf"/>
</dbReference>
<dbReference type="EMBL" id="VTRV01000261">
    <property type="protein sequence ID" value="TZF80644.1"/>
    <property type="molecule type" value="Genomic_DNA"/>
</dbReference>
<dbReference type="InterPro" id="IPR005572">
    <property type="entry name" value="Anti-sigma_E_RseA_N"/>
</dbReference>